<protein>
    <submittedName>
        <fullName evidence="3">Uncharacterized protein</fullName>
    </submittedName>
</protein>
<dbReference type="SUPFAM" id="SSF52540">
    <property type="entry name" value="P-loop containing nucleoside triphosphate hydrolases"/>
    <property type="match status" value="1"/>
</dbReference>
<dbReference type="SMART" id="SM00174">
    <property type="entry name" value="RHO"/>
    <property type="match status" value="1"/>
</dbReference>
<dbReference type="PROSITE" id="PS51420">
    <property type="entry name" value="RHO"/>
    <property type="match status" value="1"/>
</dbReference>
<dbReference type="SMART" id="SM00173">
    <property type="entry name" value="RAS"/>
    <property type="match status" value="1"/>
</dbReference>
<dbReference type="Proteomes" id="UP001165060">
    <property type="component" value="Unassembled WGS sequence"/>
</dbReference>
<dbReference type="PRINTS" id="PR00449">
    <property type="entry name" value="RASTRNSFRMNG"/>
</dbReference>
<dbReference type="NCBIfam" id="TIGR00231">
    <property type="entry name" value="small_GTP"/>
    <property type="match status" value="1"/>
</dbReference>
<gene>
    <name evidence="3" type="ORF">TeGR_g10871</name>
</gene>
<dbReference type="PROSITE" id="PS51421">
    <property type="entry name" value="RAS"/>
    <property type="match status" value="1"/>
</dbReference>
<dbReference type="Pfam" id="PF00071">
    <property type="entry name" value="Ras"/>
    <property type="match status" value="1"/>
</dbReference>
<evidence type="ECO:0000313" key="4">
    <source>
        <dbReference type="Proteomes" id="UP001165060"/>
    </source>
</evidence>
<dbReference type="EMBL" id="BRYB01003017">
    <property type="protein sequence ID" value="GMI29089.1"/>
    <property type="molecule type" value="Genomic_DNA"/>
</dbReference>
<name>A0ABQ6MM57_9STRA</name>
<dbReference type="InterPro" id="IPR005225">
    <property type="entry name" value="Small_GTP-bd"/>
</dbReference>
<accession>A0ABQ6MM57</accession>
<dbReference type="PROSITE" id="PS51419">
    <property type="entry name" value="RAB"/>
    <property type="match status" value="1"/>
</dbReference>
<dbReference type="SMART" id="SM00176">
    <property type="entry name" value="RAN"/>
    <property type="match status" value="1"/>
</dbReference>
<reference evidence="3 4" key="1">
    <citation type="journal article" date="2023" name="Commun. Biol.">
        <title>Genome analysis of Parmales, the sister group of diatoms, reveals the evolutionary specialization of diatoms from phago-mixotrophs to photoautotrophs.</title>
        <authorList>
            <person name="Ban H."/>
            <person name="Sato S."/>
            <person name="Yoshikawa S."/>
            <person name="Yamada K."/>
            <person name="Nakamura Y."/>
            <person name="Ichinomiya M."/>
            <person name="Sato N."/>
            <person name="Blanc-Mathieu R."/>
            <person name="Endo H."/>
            <person name="Kuwata A."/>
            <person name="Ogata H."/>
        </authorList>
    </citation>
    <scope>NUCLEOTIDE SEQUENCE [LARGE SCALE GENOMIC DNA]</scope>
</reference>
<evidence type="ECO:0000313" key="3">
    <source>
        <dbReference type="EMBL" id="GMI29089.1"/>
    </source>
</evidence>
<organism evidence="3 4">
    <name type="scientific">Tetraparma gracilis</name>
    <dbReference type="NCBI Taxonomy" id="2962635"/>
    <lineage>
        <taxon>Eukaryota</taxon>
        <taxon>Sar</taxon>
        <taxon>Stramenopiles</taxon>
        <taxon>Ochrophyta</taxon>
        <taxon>Bolidophyceae</taxon>
        <taxon>Parmales</taxon>
        <taxon>Triparmaceae</taxon>
        <taxon>Tetraparma</taxon>
    </lineage>
</organism>
<evidence type="ECO:0000256" key="2">
    <source>
        <dbReference type="SAM" id="MobiDB-lite"/>
    </source>
</evidence>
<feature type="compositionally biased region" description="Gly residues" evidence="2">
    <location>
        <begin position="201"/>
        <end position="215"/>
    </location>
</feature>
<proteinExistence type="predicted"/>
<dbReference type="InterPro" id="IPR001806">
    <property type="entry name" value="Small_GTPase"/>
</dbReference>
<comment type="caution">
    <text evidence="3">The sequence shown here is derived from an EMBL/GenBank/DDBJ whole genome shotgun (WGS) entry which is preliminary data.</text>
</comment>
<dbReference type="SMART" id="SM00175">
    <property type="entry name" value="RAB"/>
    <property type="match status" value="1"/>
</dbReference>
<evidence type="ECO:0000256" key="1">
    <source>
        <dbReference type="ARBA" id="ARBA00022741"/>
    </source>
</evidence>
<keyword evidence="4" id="KW-1185">Reference proteome</keyword>
<keyword evidence="1" id="KW-0547">Nucleotide-binding</keyword>
<feature type="region of interest" description="Disordered" evidence="2">
    <location>
        <begin position="184"/>
        <end position="215"/>
    </location>
</feature>
<dbReference type="InterPro" id="IPR027417">
    <property type="entry name" value="P-loop_NTPase"/>
</dbReference>
<sequence length="215" mass="23028">MSREVKVVLLGTTGVGKSSLVLRYVTSQFHPHSESTIGAAFMSKMTLMKLKCKDGDGQDTSKIVKFQIWDTAGQEKYATLAPMYYRSSDAAAIVYDVTNAASYGKVKEWVAEVRENAERHCVVVVVGNKVDLLGGGGGERAVAKEEVESYVRSIGGIYIEASAKDKIGVGDIFQRIVEELPGIHDEGDEDSEMGSMKGFKLKGGGRGGGDSGCCS</sequence>
<dbReference type="PANTHER" id="PTHR47978">
    <property type="match status" value="1"/>
</dbReference>
<dbReference type="Gene3D" id="3.40.50.300">
    <property type="entry name" value="P-loop containing nucleotide triphosphate hydrolases"/>
    <property type="match status" value="1"/>
</dbReference>